<evidence type="ECO:0000259" key="1">
    <source>
        <dbReference type="PROSITE" id="PS50805"/>
    </source>
</evidence>
<reference evidence="2" key="2">
    <citation type="submission" date="2025-09" db="UniProtKB">
        <authorList>
            <consortium name="Ensembl"/>
        </authorList>
    </citation>
    <scope>IDENTIFICATION</scope>
</reference>
<dbReference type="CDD" id="cd07765">
    <property type="entry name" value="KRAB_A-box"/>
    <property type="match status" value="1"/>
</dbReference>
<name>A0A2K5JDR2_COLAP</name>
<evidence type="ECO:0000313" key="2">
    <source>
        <dbReference type="Ensembl" id="ENSCANP00000027023.1"/>
    </source>
</evidence>
<dbReference type="InterPro" id="IPR001909">
    <property type="entry name" value="KRAB"/>
</dbReference>
<organism evidence="2 3">
    <name type="scientific">Colobus angolensis palliatus</name>
    <name type="common">Peters' Angolan colobus</name>
    <dbReference type="NCBI Taxonomy" id="336983"/>
    <lineage>
        <taxon>Eukaryota</taxon>
        <taxon>Metazoa</taxon>
        <taxon>Chordata</taxon>
        <taxon>Craniata</taxon>
        <taxon>Vertebrata</taxon>
        <taxon>Euteleostomi</taxon>
        <taxon>Mammalia</taxon>
        <taxon>Eutheria</taxon>
        <taxon>Euarchontoglires</taxon>
        <taxon>Primates</taxon>
        <taxon>Haplorrhini</taxon>
        <taxon>Catarrhini</taxon>
        <taxon>Cercopithecidae</taxon>
        <taxon>Colobinae</taxon>
        <taxon>Colobus</taxon>
    </lineage>
</organism>
<dbReference type="PANTHER" id="PTHR23232:SF158">
    <property type="entry name" value="KRAB DOMAIN-CONTAINING PROTEIN 5"/>
    <property type="match status" value="1"/>
</dbReference>
<dbReference type="SMART" id="SM00349">
    <property type="entry name" value="KRAB"/>
    <property type="match status" value="1"/>
</dbReference>
<accession>A0A2K5JDR2</accession>
<dbReference type="InterPro" id="IPR036051">
    <property type="entry name" value="KRAB_dom_sf"/>
</dbReference>
<keyword evidence="3" id="KW-1185">Reference proteome</keyword>
<dbReference type="Proteomes" id="UP000233080">
    <property type="component" value="Unassembled WGS sequence"/>
</dbReference>
<sequence length="81" mass="9544">MELLTFRDVAVEFSLEEWEHLEPAQKNLYQDVMLENYRNLVSLGLTVSKPELISRLEQRQEPWNVKRHETIVKPSGTYRGG</sequence>
<dbReference type="SUPFAM" id="SSF109640">
    <property type="entry name" value="KRAB domain (Kruppel-associated box)"/>
    <property type="match status" value="1"/>
</dbReference>
<evidence type="ECO:0000313" key="3">
    <source>
        <dbReference type="Proteomes" id="UP000233080"/>
    </source>
</evidence>
<dbReference type="PANTHER" id="PTHR23232">
    <property type="entry name" value="KRAB DOMAIN C2H2 ZINC FINGER"/>
    <property type="match status" value="1"/>
</dbReference>
<protein>
    <recommendedName>
        <fullName evidence="1">KRAB domain-containing protein</fullName>
    </recommendedName>
</protein>
<reference evidence="2" key="1">
    <citation type="submission" date="2025-08" db="UniProtKB">
        <authorList>
            <consortium name="Ensembl"/>
        </authorList>
    </citation>
    <scope>IDENTIFICATION</scope>
</reference>
<dbReference type="AlphaFoldDB" id="A0A2K5JDR2"/>
<dbReference type="Ensembl" id="ENSCANT00000050040.1">
    <property type="protein sequence ID" value="ENSCANP00000027023.1"/>
    <property type="gene ID" value="ENSCANG00000036932.1"/>
</dbReference>
<proteinExistence type="predicted"/>
<dbReference type="Pfam" id="PF01352">
    <property type="entry name" value="KRAB"/>
    <property type="match status" value="1"/>
</dbReference>
<dbReference type="PROSITE" id="PS50805">
    <property type="entry name" value="KRAB"/>
    <property type="match status" value="1"/>
</dbReference>
<dbReference type="InterPro" id="IPR050169">
    <property type="entry name" value="Krueppel_C2H2_ZnF"/>
</dbReference>
<dbReference type="GO" id="GO:0006355">
    <property type="term" value="P:regulation of DNA-templated transcription"/>
    <property type="evidence" value="ECO:0007669"/>
    <property type="project" value="InterPro"/>
</dbReference>
<feature type="domain" description="KRAB" evidence="1">
    <location>
        <begin position="4"/>
        <end position="75"/>
    </location>
</feature>
<dbReference type="Gene3D" id="6.10.140.140">
    <property type="match status" value="1"/>
</dbReference>